<evidence type="ECO:0000256" key="4">
    <source>
        <dbReference type="ARBA" id="ARBA00023239"/>
    </source>
</evidence>
<keyword evidence="7" id="KW-1185">Reference proteome</keyword>
<dbReference type="InterPro" id="IPR002129">
    <property type="entry name" value="PyrdxlP-dep_de-COase"/>
</dbReference>
<dbReference type="InterPro" id="IPR015424">
    <property type="entry name" value="PyrdxlP-dep_Trfase"/>
</dbReference>
<dbReference type="Proteomes" id="UP000011115">
    <property type="component" value="Unassembled WGS sequence"/>
</dbReference>
<protein>
    <submittedName>
        <fullName evidence="6">Tryptophan decarboxylase</fullName>
    </submittedName>
</protein>
<reference evidence="6" key="2">
    <citation type="submission" date="2015-06" db="UniProtKB">
        <authorList>
            <consortium name="EnsemblPlants"/>
        </authorList>
    </citation>
    <scope>IDENTIFICATION</scope>
    <source>
        <strain evidence="6">DM1-3 516 R44</strain>
    </source>
</reference>
<comment type="similarity">
    <text evidence="5">Belongs to the group II decarboxylase family.</text>
</comment>
<dbReference type="STRING" id="4113.M1D9M3"/>
<name>M1D9M3_SOLTU</name>
<evidence type="ECO:0000256" key="2">
    <source>
        <dbReference type="ARBA" id="ARBA00022793"/>
    </source>
</evidence>
<comment type="cofactor">
    <cofactor evidence="1 5">
        <name>pyridoxal 5'-phosphate</name>
        <dbReference type="ChEBI" id="CHEBI:597326"/>
    </cofactor>
</comment>
<dbReference type="EnsemblPlants" id="PGSC0003DMT400085496">
    <property type="protein sequence ID" value="PGSC0003DMT400085496"/>
    <property type="gene ID" value="PGSC0003DMG400035067"/>
</dbReference>
<dbReference type="GO" id="GO:0030170">
    <property type="term" value="F:pyridoxal phosphate binding"/>
    <property type="evidence" value="ECO:0007669"/>
    <property type="project" value="InterPro"/>
</dbReference>
<dbReference type="GO" id="GO:0019752">
    <property type="term" value="P:carboxylic acid metabolic process"/>
    <property type="evidence" value="ECO:0007669"/>
    <property type="project" value="InterPro"/>
</dbReference>
<evidence type="ECO:0000256" key="1">
    <source>
        <dbReference type="ARBA" id="ARBA00001933"/>
    </source>
</evidence>
<dbReference type="InterPro" id="IPR010977">
    <property type="entry name" value="Aromatic_deC"/>
</dbReference>
<dbReference type="PANTHER" id="PTHR11999:SF157">
    <property type="entry name" value="TRYPTOPHAN DECARBOXYLASE 1"/>
    <property type="match status" value="1"/>
</dbReference>
<dbReference type="InterPro" id="IPR015421">
    <property type="entry name" value="PyrdxlP-dep_Trfase_major"/>
</dbReference>
<keyword evidence="3 5" id="KW-0663">Pyridoxal phosphate</keyword>
<dbReference type="HOGENOM" id="CLU_1941824_0_0_1"/>
<dbReference type="eggNOG" id="KOG0628">
    <property type="taxonomic scope" value="Eukaryota"/>
</dbReference>
<sequence>MSYYFNQHEYENLGVDYIRKFVVYGSDQTYSTHSKAYKIAGIFPCNSRVVPTSIESDFALSPVVLRGIIEVDVAAGVVPFFLYATVGTTSTTTVDPLSQLTEFNIWLHVDAAYGGSTCICPEFRQYLDGI</sequence>
<evidence type="ECO:0000313" key="6">
    <source>
        <dbReference type="EnsemblPlants" id="PGSC0003DMT400085496"/>
    </source>
</evidence>
<dbReference type="Pfam" id="PF00282">
    <property type="entry name" value="Pyridoxal_deC"/>
    <property type="match status" value="1"/>
</dbReference>
<dbReference type="Gene3D" id="3.40.640.10">
    <property type="entry name" value="Type I PLP-dependent aspartate aminotransferase-like (Major domain)"/>
    <property type="match status" value="1"/>
</dbReference>
<dbReference type="Gramene" id="PGSC0003DMT400085496">
    <property type="protein sequence ID" value="PGSC0003DMT400085496"/>
    <property type="gene ID" value="PGSC0003DMG400035067"/>
</dbReference>
<dbReference type="SUPFAM" id="SSF53383">
    <property type="entry name" value="PLP-dependent transferases"/>
    <property type="match status" value="1"/>
</dbReference>
<keyword evidence="4 5" id="KW-0456">Lyase</keyword>
<proteinExistence type="inferred from homology"/>
<dbReference type="PANTHER" id="PTHR11999">
    <property type="entry name" value="GROUP II PYRIDOXAL-5-PHOSPHATE DECARBOXYLASE"/>
    <property type="match status" value="1"/>
</dbReference>
<dbReference type="InParanoid" id="M1D9M3"/>
<evidence type="ECO:0000256" key="3">
    <source>
        <dbReference type="ARBA" id="ARBA00022898"/>
    </source>
</evidence>
<dbReference type="GO" id="GO:0016830">
    <property type="term" value="F:carbon-carbon lyase activity"/>
    <property type="evidence" value="ECO:0007669"/>
    <property type="project" value="InterPro"/>
</dbReference>
<dbReference type="PaxDb" id="4113-PGSC0003DMT400085496"/>
<accession>M1D9M3</accession>
<evidence type="ECO:0000313" key="7">
    <source>
        <dbReference type="Proteomes" id="UP000011115"/>
    </source>
</evidence>
<reference evidence="7" key="1">
    <citation type="journal article" date="2011" name="Nature">
        <title>Genome sequence and analysis of the tuber crop potato.</title>
        <authorList>
            <consortium name="The Potato Genome Sequencing Consortium"/>
        </authorList>
    </citation>
    <scope>NUCLEOTIDE SEQUENCE [LARGE SCALE GENOMIC DNA]</scope>
    <source>
        <strain evidence="7">cv. DM1-3 516 R44</strain>
    </source>
</reference>
<keyword evidence="2" id="KW-0210">Decarboxylase</keyword>
<evidence type="ECO:0000256" key="5">
    <source>
        <dbReference type="RuleBase" id="RU000382"/>
    </source>
</evidence>
<dbReference type="AlphaFoldDB" id="M1D9M3"/>
<organism evidence="6 7">
    <name type="scientific">Solanum tuberosum</name>
    <name type="common">Potato</name>
    <dbReference type="NCBI Taxonomy" id="4113"/>
    <lineage>
        <taxon>Eukaryota</taxon>
        <taxon>Viridiplantae</taxon>
        <taxon>Streptophyta</taxon>
        <taxon>Embryophyta</taxon>
        <taxon>Tracheophyta</taxon>
        <taxon>Spermatophyta</taxon>
        <taxon>Magnoliopsida</taxon>
        <taxon>eudicotyledons</taxon>
        <taxon>Gunneridae</taxon>
        <taxon>Pentapetalae</taxon>
        <taxon>asterids</taxon>
        <taxon>lamiids</taxon>
        <taxon>Solanales</taxon>
        <taxon>Solanaceae</taxon>
        <taxon>Solanoideae</taxon>
        <taxon>Solaneae</taxon>
        <taxon>Solanum</taxon>
    </lineage>
</organism>